<protein>
    <recommendedName>
        <fullName evidence="4">Transmembrane protein</fullName>
    </recommendedName>
</protein>
<dbReference type="EMBL" id="QOZG01000021">
    <property type="protein sequence ID" value="RCS21604.1"/>
    <property type="molecule type" value="Genomic_DNA"/>
</dbReference>
<evidence type="ECO:0008006" key="4">
    <source>
        <dbReference type="Google" id="ProtNLM"/>
    </source>
</evidence>
<keyword evidence="1" id="KW-0472">Membrane</keyword>
<organism evidence="2 3">
    <name type="scientific">Phyllobacterium salinisoli</name>
    <dbReference type="NCBI Taxonomy" id="1899321"/>
    <lineage>
        <taxon>Bacteria</taxon>
        <taxon>Pseudomonadati</taxon>
        <taxon>Pseudomonadota</taxon>
        <taxon>Alphaproteobacteria</taxon>
        <taxon>Hyphomicrobiales</taxon>
        <taxon>Phyllobacteriaceae</taxon>
        <taxon>Phyllobacterium</taxon>
    </lineage>
</organism>
<keyword evidence="1" id="KW-0812">Transmembrane</keyword>
<evidence type="ECO:0000256" key="1">
    <source>
        <dbReference type="SAM" id="Phobius"/>
    </source>
</evidence>
<dbReference type="OrthoDB" id="7865775at2"/>
<evidence type="ECO:0000313" key="3">
    <source>
        <dbReference type="Proteomes" id="UP000253420"/>
    </source>
</evidence>
<reference evidence="2 3" key="1">
    <citation type="submission" date="2018-07" db="EMBL/GenBank/DDBJ databases">
        <title>The draft genome of Phyllobacterium salinisoli.</title>
        <authorList>
            <person name="Liu L."/>
            <person name="Li L."/>
            <person name="Zhang X."/>
            <person name="Liang L."/>
        </authorList>
    </citation>
    <scope>NUCLEOTIDE SEQUENCE [LARGE SCALE GENOMIC DNA]</scope>
    <source>
        <strain evidence="2 3">LLAN61</strain>
    </source>
</reference>
<accession>A0A368JXI3</accession>
<feature type="transmembrane region" description="Helical" evidence="1">
    <location>
        <begin position="69"/>
        <end position="93"/>
    </location>
</feature>
<keyword evidence="1" id="KW-1133">Transmembrane helix</keyword>
<dbReference type="Proteomes" id="UP000253420">
    <property type="component" value="Unassembled WGS sequence"/>
</dbReference>
<feature type="transmembrane region" description="Helical" evidence="1">
    <location>
        <begin position="12"/>
        <end position="30"/>
    </location>
</feature>
<name>A0A368JXI3_9HYPH</name>
<feature type="transmembrane region" description="Helical" evidence="1">
    <location>
        <begin position="36"/>
        <end position="57"/>
    </location>
</feature>
<dbReference type="RefSeq" id="WP_114442777.1">
    <property type="nucleotide sequence ID" value="NZ_QOZG01000021.1"/>
</dbReference>
<proteinExistence type="predicted"/>
<dbReference type="AlphaFoldDB" id="A0A368JXI3"/>
<gene>
    <name evidence="2" type="ORF">DUT91_22975</name>
</gene>
<comment type="caution">
    <text evidence="2">The sequence shown here is derived from an EMBL/GenBank/DDBJ whole genome shotgun (WGS) entry which is preliminary data.</text>
</comment>
<evidence type="ECO:0000313" key="2">
    <source>
        <dbReference type="EMBL" id="RCS21604.1"/>
    </source>
</evidence>
<feature type="transmembrane region" description="Helical" evidence="1">
    <location>
        <begin position="105"/>
        <end position="124"/>
    </location>
</feature>
<keyword evidence="3" id="KW-1185">Reference proteome</keyword>
<sequence>MSTAIARLAQSSAVHVLFAFLTMGGWAIFANRGHAMPAPLLAGLVQGGLSASITLVLKRVIETLAARFGGLPALIAPPVIAGLISASLLTAVHMISGTPEIVETIALPLSVATFYAAIYNYTLWRSKRC</sequence>